<dbReference type="Pfam" id="PF14097">
    <property type="entry name" value="SpoVAE"/>
    <property type="match status" value="1"/>
</dbReference>
<dbReference type="InterPro" id="IPR025914">
    <property type="entry name" value="SpoVAE"/>
</dbReference>
<keyword evidence="2" id="KW-1185">Reference proteome</keyword>
<organism evidence="1 2">
    <name type="scientific">Polycladospora coralii</name>
    <dbReference type="NCBI Taxonomy" id="2771432"/>
    <lineage>
        <taxon>Bacteria</taxon>
        <taxon>Bacillati</taxon>
        <taxon>Bacillota</taxon>
        <taxon>Bacilli</taxon>
        <taxon>Bacillales</taxon>
        <taxon>Thermoactinomycetaceae</taxon>
        <taxon>Polycladospora</taxon>
    </lineage>
</organism>
<dbReference type="RefSeq" id="WP_191142248.1">
    <property type="nucleotide sequence ID" value="NZ_JACXAH010000015.1"/>
</dbReference>
<reference evidence="1" key="1">
    <citation type="submission" date="2020-09" db="EMBL/GenBank/DDBJ databases">
        <title>A novel bacterium of genus Hazenella, isolated from South China Sea.</title>
        <authorList>
            <person name="Huang H."/>
            <person name="Mo K."/>
            <person name="Hu Y."/>
        </authorList>
    </citation>
    <scope>NUCLEOTIDE SEQUENCE</scope>
    <source>
        <strain evidence="1">IB182357</strain>
    </source>
</reference>
<dbReference type="AlphaFoldDB" id="A0A926RXX8"/>
<protein>
    <submittedName>
        <fullName evidence="1">Stage V sporulation protein AE</fullName>
    </submittedName>
</protein>
<evidence type="ECO:0000313" key="1">
    <source>
        <dbReference type="EMBL" id="MBD1372961.1"/>
    </source>
</evidence>
<proteinExistence type="predicted"/>
<gene>
    <name evidence="1" type="ORF">IC620_11390</name>
</gene>
<dbReference type="EMBL" id="JACXAH010000015">
    <property type="protein sequence ID" value="MBD1372961.1"/>
    <property type="molecule type" value="Genomic_DNA"/>
</dbReference>
<evidence type="ECO:0000313" key="2">
    <source>
        <dbReference type="Proteomes" id="UP000661691"/>
    </source>
</evidence>
<sequence>MKKRRVILVTDGDQAAKEALEIVAKQVDARCISLSAGNPSPLSGPELVELIKSAVHDPVLVMFDDCGYSRQGIGEQVLKDVATHAEIDVLGVIAVASNCMRSKGTPIQMAINNQGHIVSHAVDKNGYIMSDVPLRIFGDTVEVLNEIQIPIVIGMGDIGKMREHDDASLGCPITRKAIDLILNLHN</sequence>
<comment type="caution">
    <text evidence="1">The sequence shown here is derived from an EMBL/GenBank/DDBJ whole genome shotgun (WGS) entry which is preliminary data.</text>
</comment>
<dbReference type="Proteomes" id="UP000661691">
    <property type="component" value="Unassembled WGS sequence"/>
</dbReference>
<name>A0A926RXX8_9BACL</name>
<accession>A0A926RXX8</accession>